<feature type="non-terminal residue" evidence="1">
    <location>
        <position position="68"/>
    </location>
</feature>
<reference evidence="1" key="1">
    <citation type="submission" date="2014-12" db="EMBL/GenBank/DDBJ databases">
        <title>Insight into the proteome of Arion vulgaris.</title>
        <authorList>
            <person name="Aradska J."/>
            <person name="Bulat T."/>
            <person name="Smidak R."/>
            <person name="Sarate P."/>
            <person name="Gangsoo J."/>
            <person name="Sialana F."/>
            <person name="Bilban M."/>
            <person name="Lubec G."/>
        </authorList>
    </citation>
    <scope>NUCLEOTIDE SEQUENCE</scope>
    <source>
        <tissue evidence="1">Skin</tissue>
    </source>
</reference>
<accession>A0A0B6Z164</accession>
<evidence type="ECO:0000313" key="1">
    <source>
        <dbReference type="EMBL" id="CEK62157.1"/>
    </source>
</evidence>
<organism evidence="1">
    <name type="scientific">Arion vulgaris</name>
    <dbReference type="NCBI Taxonomy" id="1028688"/>
    <lineage>
        <taxon>Eukaryota</taxon>
        <taxon>Metazoa</taxon>
        <taxon>Spiralia</taxon>
        <taxon>Lophotrochozoa</taxon>
        <taxon>Mollusca</taxon>
        <taxon>Gastropoda</taxon>
        <taxon>Heterobranchia</taxon>
        <taxon>Euthyneura</taxon>
        <taxon>Panpulmonata</taxon>
        <taxon>Eupulmonata</taxon>
        <taxon>Stylommatophora</taxon>
        <taxon>Helicina</taxon>
        <taxon>Arionoidea</taxon>
        <taxon>Arionidae</taxon>
        <taxon>Arion</taxon>
    </lineage>
</organism>
<name>A0A0B6Z164_9EUPU</name>
<dbReference type="EMBL" id="HACG01015292">
    <property type="protein sequence ID" value="CEK62157.1"/>
    <property type="molecule type" value="Transcribed_RNA"/>
</dbReference>
<gene>
    <name evidence="1" type="primary">ORF44380</name>
</gene>
<dbReference type="AlphaFoldDB" id="A0A0B6Z164"/>
<proteinExistence type="predicted"/>
<protein>
    <submittedName>
        <fullName evidence="1">Uncharacterized protein</fullName>
    </submittedName>
</protein>
<sequence length="68" mass="7828">MDTNVDEEIEATSVRINEVSNTYKPKKHKAKIVIWSDLTLEATTRLMNCKSYDHVRELLAGIFMLDNS</sequence>